<comment type="catalytic activity">
    <reaction evidence="8">
        <text>DNA(n) + a 2'-deoxyribonucleoside 5'-triphosphate = DNA(n+1) + diphosphate</text>
        <dbReference type="Rhea" id="RHEA:22508"/>
        <dbReference type="Rhea" id="RHEA-COMP:17339"/>
        <dbReference type="Rhea" id="RHEA-COMP:17340"/>
        <dbReference type="ChEBI" id="CHEBI:33019"/>
        <dbReference type="ChEBI" id="CHEBI:61560"/>
        <dbReference type="ChEBI" id="CHEBI:173112"/>
        <dbReference type="EC" id="2.7.7.7"/>
    </reaction>
</comment>
<evidence type="ECO:0000256" key="1">
    <source>
        <dbReference type="ARBA" id="ARBA00012417"/>
    </source>
</evidence>
<accession>A0ABN4ARS6</accession>
<evidence type="ECO:0000256" key="5">
    <source>
        <dbReference type="ARBA" id="ARBA00022705"/>
    </source>
</evidence>
<keyword evidence="12" id="KW-1185">Reference proteome</keyword>
<dbReference type="InterPro" id="IPR027417">
    <property type="entry name" value="P-loop_NTPase"/>
</dbReference>
<evidence type="ECO:0000256" key="4">
    <source>
        <dbReference type="ARBA" id="ARBA00022695"/>
    </source>
</evidence>
<evidence type="ECO:0000256" key="2">
    <source>
        <dbReference type="ARBA" id="ARBA00017703"/>
    </source>
</evidence>
<protein>
    <recommendedName>
        <fullName evidence="2">DNA polymerase III subunit delta</fullName>
        <ecNumber evidence="1">2.7.7.7</ecNumber>
    </recommendedName>
</protein>
<name>A0ABN4ARS6_EMTOG</name>
<evidence type="ECO:0000313" key="12">
    <source>
        <dbReference type="Proteomes" id="UP000002875"/>
    </source>
</evidence>
<evidence type="ECO:0000259" key="9">
    <source>
        <dbReference type="Pfam" id="PF06144"/>
    </source>
</evidence>
<dbReference type="Gene3D" id="3.40.50.300">
    <property type="entry name" value="P-loop containing nucleotide triphosphate hydrolases"/>
    <property type="match status" value="1"/>
</dbReference>
<dbReference type="EC" id="2.7.7.7" evidence="1"/>
<dbReference type="NCBIfam" id="TIGR01128">
    <property type="entry name" value="holA"/>
    <property type="match status" value="1"/>
</dbReference>
<reference evidence="11 12" key="1">
    <citation type="submission" date="2011-07" db="EMBL/GenBank/DDBJ databases">
        <title>The complete genome of chromosome of Emticicia oligotrophica DSM 17448.</title>
        <authorList>
            <consortium name="US DOE Joint Genome Institute (JGI-PGF)"/>
            <person name="Lucas S."/>
            <person name="Han J."/>
            <person name="Lapidus A."/>
            <person name="Bruce D."/>
            <person name="Goodwin L."/>
            <person name="Pitluck S."/>
            <person name="Peters L."/>
            <person name="Kyrpides N."/>
            <person name="Mavromatis K."/>
            <person name="Ivanova N."/>
            <person name="Ovchinnikova G."/>
            <person name="Teshima H."/>
            <person name="Detter J.C."/>
            <person name="Tapia R."/>
            <person name="Han C."/>
            <person name="Land M."/>
            <person name="Hauser L."/>
            <person name="Markowitz V."/>
            <person name="Cheng J.-F."/>
            <person name="Hugenholtz P."/>
            <person name="Woyke T."/>
            <person name="Wu D."/>
            <person name="Tindall B."/>
            <person name="Pomrenke H."/>
            <person name="Brambilla E."/>
            <person name="Klenk H.-P."/>
            <person name="Eisen J.A."/>
        </authorList>
    </citation>
    <scope>NUCLEOTIDE SEQUENCE [LARGE SCALE GENOMIC DNA]</scope>
    <source>
        <strain evidence="11 12">DSM 17448</strain>
    </source>
</reference>
<proteinExistence type="inferred from homology"/>
<dbReference type="InterPro" id="IPR005790">
    <property type="entry name" value="DNA_polIII_delta"/>
</dbReference>
<dbReference type="InterPro" id="IPR048466">
    <property type="entry name" value="DNA_pol3_delta-like_C"/>
</dbReference>
<gene>
    <name evidence="11" type="ordered locus">Emtol_4178</name>
</gene>
<dbReference type="InterPro" id="IPR008921">
    <property type="entry name" value="DNA_pol3_clamp-load_cplx_C"/>
</dbReference>
<dbReference type="EMBL" id="CP002961">
    <property type="protein sequence ID" value="AFK05302.1"/>
    <property type="molecule type" value="Genomic_DNA"/>
</dbReference>
<dbReference type="PANTHER" id="PTHR34388:SF1">
    <property type="entry name" value="DNA POLYMERASE III SUBUNIT DELTA"/>
    <property type="match status" value="1"/>
</dbReference>
<dbReference type="Pfam" id="PF06144">
    <property type="entry name" value="DNA_pol3_delta"/>
    <property type="match status" value="1"/>
</dbReference>
<keyword evidence="5" id="KW-0235">DNA replication</keyword>
<dbReference type="InterPro" id="IPR010372">
    <property type="entry name" value="DNA_pol3_delta_N"/>
</dbReference>
<evidence type="ECO:0000313" key="11">
    <source>
        <dbReference type="EMBL" id="AFK05302.1"/>
    </source>
</evidence>
<keyword evidence="3" id="KW-0808">Transferase</keyword>
<dbReference type="Gene3D" id="1.20.272.10">
    <property type="match status" value="1"/>
</dbReference>
<feature type="domain" description="DNA polymerase III delta subunit-like C-terminal" evidence="10">
    <location>
        <begin position="210"/>
        <end position="322"/>
    </location>
</feature>
<dbReference type="Pfam" id="PF21694">
    <property type="entry name" value="DNA_pol3_delta_C"/>
    <property type="match status" value="1"/>
</dbReference>
<evidence type="ECO:0000256" key="8">
    <source>
        <dbReference type="ARBA" id="ARBA00049244"/>
    </source>
</evidence>
<keyword evidence="4" id="KW-0548">Nucleotidyltransferase</keyword>
<dbReference type="PANTHER" id="PTHR34388">
    <property type="entry name" value="DNA POLYMERASE III SUBUNIT DELTA"/>
    <property type="match status" value="1"/>
</dbReference>
<evidence type="ECO:0000256" key="3">
    <source>
        <dbReference type="ARBA" id="ARBA00022679"/>
    </source>
</evidence>
<evidence type="ECO:0000259" key="10">
    <source>
        <dbReference type="Pfam" id="PF21694"/>
    </source>
</evidence>
<sequence length="335" mass="38083">MIEILKSIKKDSIRPLYFLHGEEVFYIEQVVEKIQSLAIPVHEKGFNEFVLFGKELSVGAVLNYARRFPMMAERQLIIVKEANQIQGIDQKENQKLIEDYALNPLPSTILVLCFTTAQDERKTWVKAFAKNGVLQNFKKLYDNQLPEFVSSYCHGRGVKISMKAIQLLIEHIGNDLKRLASELEKVILNIKLGEGIDADIIQKYVGISKEYNVFELQKALIQRDVLKANQIINFLGRNPKDNPIQPILIILYNFFSKVLLVQGSGELSESNVASLLKVNSFFAKDYILAARNYSLAKLAFVIHSIKNADLKSKGVEVGEETEGEILKKLVFEILH</sequence>
<dbReference type="Gene3D" id="1.10.8.60">
    <property type="match status" value="1"/>
</dbReference>
<keyword evidence="6" id="KW-0239">DNA-directed DNA polymerase</keyword>
<dbReference type="Proteomes" id="UP000002875">
    <property type="component" value="Chromosome"/>
</dbReference>
<feature type="domain" description="DNA polymerase III delta N-terminal" evidence="9">
    <location>
        <begin position="17"/>
        <end position="135"/>
    </location>
</feature>
<evidence type="ECO:0000256" key="7">
    <source>
        <dbReference type="ARBA" id="ARBA00034754"/>
    </source>
</evidence>
<dbReference type="SUPFAM" id="SSF48019">
    <property type="entry name" value="post-AAA+ oligomerization domain-like"/>
    <property type="match status" value="1"/>
</dbReference>
<dbReference type="RefSeq" id="WP_015030990.1">
    <property type="nucleotide sequence ID" value="NC_018748.1"/>
</dbReference>
<evidence type="ECO:0000256" key="6">
    <source>
        <dbReference type="ARBA" id="ARBA00022932"/>
    </source>
</evidence>
<comment type="similarity">
    <text evidence="7">Belongs to the DNA polymerase HolA subunit family.</text>
</comment>
<organism evidence="11 12">
    <name type="scientific">Emticicia oligotrophica (strain DSM 17448 / CIP 109782 / MTCC 6937 / GPTSA100-15)</name>
    <dbReference type="NCBI Taxonomy" id="929562"/>
    <lineage>
        <taxon>Bacteria</taxon>
        <taxon>Pseudomonadati</taxon>
        <taxon>Bacteroidota</taxon>
        <taxon>Cytophagia</taxon>
        <taxon>Cytophagales</taxon>
        <taxon>Leadbetterellaceae</taxon>
        <taxon>Emticicia</taxon>
    </lineage>
</organism>
<dbReference type="SUPFAM" id="SSF52540">
    <property type="entry name" value="P-loop containing nucleoside triphosphate hydrolases"/>
    <property type="match status" value="1"/>
</dbReference>